<evidence type="ECO:0000313" key="1">
    <source>
        <dbReference type="EMBL" id="TRY72912.1"/>
    </source>
</evidence>
<protein>
    <submittedName>
        <fullName evidence="1">Uncharacterized protein</fullName>
    </submittedName>
</protein>
<comment type="caution">
    <text evidence="1">The sequence shown here is derived from an EMBL/GenBank/DDBJ whole genome shotgun (WGS) entry which is preliminary data.</text>
</comment>
<sequence>MHSRLKSRSCENYLSIKVHENWAKVTGLFLRSVVYLADVSVSYQGSESHLESPEIITGPGLIHSLNPSLLHHPLPR</sequence>
<name>A0A553P5G8_9TELE</name>
<reference evidence="1 2" key="1">
    <citation type="journal article" date="2019" name="Sci. Data">
        <title>Hybrid genome assembly and annotation of Danionella translucida.</title>
        <authorList>
            <person name="Kadobianskyi M."/>
            <person name="Schulze L."/>
            <person name="Schuelke M."/>
            <person name="Judkewitz B."/>
        </authorList>
    </citation>
    <scope>NUCLEOTIDE SEQUENCE [LARGE SCALE GENOMIC DNA]</scope>
    <source>
        <strain evidence="1 2">Bolton</strain>
    </source>
</reference>
<dbReference type="EMBL" id="SRMA01026741">
    <property type="protein sequence ID" value="TRY72912.1"/>
    <property type="molecule type" value="Genomic_DNA"/>
</dbReference>
<dbReference type="OrthoDB" id="6152532at2759"/>
<evidence type="ECO:0000313" key="2">
    <source>
        <dbReference type="Proteomes" id="UP000316079"/>
    </source>
</evidence>
<proteinExistence type="predicted"/>
<organism evidence="1 2">
    <name type="scientific">Danionella cerebrum</name>
    <dbReference type="NCBI Taxonomy" id="2873325"/>
    <lineage>
        <taxon>Eukaryota</taxon>
        <taxon>Metazoa</taxon>
        <taxon>Chordata</taxon>
        <taxon>Craniata</taxon>
        <taxon>Vertebrata</taxon>
        <taxon>Euteleostomi</taxon>
        <taxon>Actinopterygii</taxon>
        <taxon>Neopterygii</taxon>
        <taxon>Teleostei</taxon>
        <taxon>Ostariophysi</taxon>
        <taxon>Cypriniformes</taxon>
        <taxon>Danionidae</taxon>
        <taxon>Danioninae</taxon>
        <taxon>Danionella</taxon>
    </lineage>
</organism>
<gene>
    <name evidence="1" type="ORF">DNTS_011802</name>
</gene>
<dbReference type="AlphaFoldDB" id="A0A553P5G8"/>
<dbReference type="Proteomes" id="UP000316079">
    <property type="component" value="Unassembled WGS sequence"/>
</dbReference>
<accession>A0A553P5G8</accession>
<keyword evidence="2" id="KW-1185">Reference proteome</keyword>